<dbReference type="InterPro" id="IPR027417">
    <property type="entry name" value="P-loop_NTPase"/>
</dbReference>
<dbReference type="EMBL" id="MT144108">
    <property type="protein sequence ID" value="QJA48904.1"/>
    <property type="molecule type" value="Genomic_DNA"/>
</dbReference>
<dbReference type="Gene3D" id="3.40.50.300">
    <property type="entry name" value="P-loop containing nucleotide triphosphate hydrolases"/>
    <property type="match status" value="1"/>
</dbReference>
<accession>A0A6H1ZMW9</accession>
<name>A0A6H1ZMW9_9ZZZZ</name>
<gene>
    <name evidence="1" type="ORF">TM448A01190_0016</name>
</gene>
<evidence type="ECO:0000313" key="1">
    <source>
        <dbReference type="EMBL" id="QJA48904.1"/>
    </source>
</evidence>
<proteinExistence type="predicted"/>
<sequence>MTIGVAYATVSAKGVAYPTLMDKIKRGLFKAIGYDPWPTQYEFHNSKARFKALFAGSRYGKSLCAAREVELDILKDNTRGWIVGPTYEQPSKEFRYIYNDLVIKLGFKPIKELNSQYSSPGPQSLLFPWGSEVHTKSAENAESLLGEEVDWMILSEASRLQEKIFDSFLRARLGSRQGRLIIPTTPHGYNWLYKRFYIPATDGNPDYWSKIVSVTENLNFDLGEYEKAKAELPEEIFREQYDGEFVAYSGLIYKRFMRQNNVIEPFEIPHHWMRYMAIDPHPQTPVAVVWIAVDEHDTLYVYDEMFIPNLMIPEVADKIKAKEGKDEASRRLIDPRAKYIDKLRGQTSSVQMQFRREGIACIEANSQFESAYYKINELLTPKAVYGSETIKKPRLLIFNTCKETIQEFESCNWENEKDNHMLDNIKYIINDNPIRTWRDEERQAALREENEYLRGMNPVTGY</sequence>
<dbReference type="Pfam" id="PF03237">
    <property type="entry name" value="Terminase_6N"/>
    <property type="match status" value="1"/>
</dbReference>
<reference evidence="1" key="1">
    <citation type="submission" date="2020-03" db="EMBL/GenBank/DDBJ databases">
        <title>The deep terrestrial virosphere.</title>
        <authorList>
            <person name="Holmfeldt K."/>
            <person name="Nilsson E."/>
            <person name="Simone D."/>
            <person name="Lopez-Fernandez M."/>
            <person name="Wu X."/>
            <person name="de Brujin I."/>
            <person name="Lundin D."/>
            <person name="Andersson A."/>
            <person name="Bertilsson S."/>
            <person name="Dopson M."/>
        </authorList>
    </citation>
    <scope>NUCLEOTIDE SEQUENCE</scope>
    <source>
        <strain evidence="1">TM448A01190</strain>
    </source>
</reference>
<dbReference type="Gene3D" id="3.30.420.280">
    <property type="match status" value="1"/>
</dbReference>
<organism evidence="1">
    <name type="scientific">viral metagenome</name>
    <dbReference type="NCBI Taxonomy" id="1070528"/>
    <lineage>
        <taxon>unclassified sequences</taxon>
        <taxon>metagenomes</taxon>
        <taxon>organismal metagenomes</taxon>
    </lineage>
</organism>
<dbReference type="AlphaFoldDB" id="A0A6H1ZMW9"/>
<protein>
    <submittedName>
        <fullName evidence="1">Putative terminase</fullName>
    </submittedName>
</protein>